<reference evidence="3 4" key="1">
    <citation type="submission" date="2019-05" db="EMBL/GenBank/DDBJ databases">
        <title>Hymenobacter edaphi sp. nov., isolated from abandoned arsenic-contaminated farmland soil.</title>
        <authorList>
            <person name="Nie L."/>
        </authorList>
    </citation>
    <scope>NUCLEOTIDE SEQUENCE [LARGE SCALE GENOMIC DNA]</scope>
    <source>
        <strain evidence="3 4">1-3-3-8</strain>
    </source>
</reference>
<dbReference type="InterPro" id="IPR026444">
    <property type="entry name" value="Secre_tail"/>
</dbReference>
<name>A0A5R8WQI2_9BACT</name>
<feature type="signal peptide" evidence="1">
    <location>
        <begin position="1"/>
        <end position="23"/>
    </location>
</feature>
<dbReference type="Proteomes" id="UP000305517">
    <property type="component" value="Unassembled WGS sequence"/>
</dbReference>
<proteinExistence type="predicted"/>
<comment type="caution">
    <text evidence="3">The sequence shown here is derived from an EMBL/GenBank/DDBJ whole genome shotgun (WGS) entry which is preliminary data.</text>
</comment>
<gene>
    <name evidence="3" type="ORF">FDY95_10275</name>
</gene>
<keyword evidence="4" id="KW-1185">Reference proteome</keyword>
<dbReference type="OrthoDB" id="975117at2"/>
<feature type="chain" id="PRO_5024447714" evidence="1">
    <location>
        <begin position="24"/>
        <end position="214"/>
    </location>
</feature>
<dbReference type="Pfam" id="PF18962">
    <property type="entry name" value="Por_Secre_tail"/>
    <property type="match status" value="1"/>
</dbReference>
<dbReference type="GO" id="GO:2001070">
    <property type="term" value="F:starch binding"/>
    <property type="evidence" value="ECO:0007669"/>
    <property type="project" value="InterPro"/>
</dbReference>
<evidence type="ECO:0000256" key="1">
    <source>
        <dbReference type="SAM" id="SignalP"/>
    </source>
</evidence>
<dbReference type="NCBIfam" id="TIGR04183">
    <property type="entry name" value="Por_Secre_tail"/>
    <property type="match status" value="1"/>
</dbReference>
<evidence type="ECO:0000313" key="3">
    <source>
        <dbReference type="EMBL" id="TLM93014.1"/>
    </source>
</evidence>
<dbReference type="RefSeq" id="WP_138077450.1">
    <property type="nucleotide sequence ID" value="NZ_VAJM01000004.1"/>
</dbReference>
<organism evidence="3 4">
    <name type="scientific">Hymenobacter jeollabukensis</name>
    <dbReference type="NCBI Taxonomy" id="2025313"/>
    <lineage>
        <taxon>Bacteria</taxon>
        <taxon>Pseudomonadati</taxon>
        <taxon>Bacteroidota</taxon>
        <taxon>Cytophagia</taxon>
        <taxon>Cytophagales</taxon>
        <taxon>Hymenobacteraceae</taxon>
        <taxon>Hymenobacter</taxon>
    </lineage>
</organism>
<accession>A0A5R8WQI2</accession>
<dbReference type="CDD" id="cd12956">
    <property type="entry name" value="CBM_SusE-F_like"/>
    <property type="match status" value="1"/>
</dbReference>
<sequence>MQNFTHKVTLLLGMLLTGTLGMAQTTYPTVGIIGSATASGWDASTPMSLVSATDPHNWTITLQLTQNEVKFRANNDWAVNWGAATFPSGTGVANGPNIPIQAAGRYMVRFNDVTGAYQFTVATAAKTASNVLRPALLPNPANGAVRVAYDLPTAGAVTVSVQNMLGQVVRQEAAVRQGAGQQEQVLALAGLAPGLYLVQVQSGSRVETTRLQVN</sequence>
<dbReference type="EMBL" id="VAJM01000004">
    <property type="protein sequence ID" value="TLM93014.1"/>
    <property type="molecule type" value="Genomic_DNA"/>
</dbReference>
<evidence type="ECO:0000313" key="4">
    <source>
        <dbReference type="Proteomes" id="UP000305517"/>
    </source>
</evidence>
<keyword evidence="1" id="KW-0732">Signal</keyword>
<feature type="domain" description="Secretion system C-terminal sorting" evidence="2">
    <location>
        <begin position="138"/>
        <end position="211"/>
    </location>
</feature>
<dbReference type="GO" id="GO:0019867">
    <property type="term" value="C:outer membrane"/>
    <property type="evidence" value="ECO:0007669"/>
    <property type="project" value="InterPro"/>
</dbReference>
<dbReference type="Gene3D" id="2.60.40.3620">
    <property type="match status" value="1"/>
</dbReference>
<evidence type="ECO:0000259" key="2">
    <source>
        <dbReference type="Pfam" id="PF18962"/>
    </source>
</evidence>
<dbReference type="AlphaFoldDB" id="A0A5R8WQI2"/>
<protein>
    <submittedName>
        <fullName evidence="3">T9SS type A sorting domain-containing protein</fullName>
    </submittedName>
</protein>